<dbReference type="SMART" id="SM00906">
    <property type="entry name" value="Fungal_trans"/>
    <property type="match status" value="1"/>
</dbReference>
<dbReference type="Gene3D" id="4.10.240.10">
    <property type="entry name" value="Zn(2)-C6 fungal-type DNA-binding domain"/>
    <property type="match status" value="1"/>
</dbReference>
<dbReference type="GO" id="GO:0000981">
    <property type="term" value="F:DNA-binding transcription factor activity, RNA polymerase II-specific"/>
    <property type="evidence" value="ECO:0007669"/>
    <property type="project" value="InterPro"/>
</dbReference>
<evidence type="ECO:0000313" key="6">
    <source>
        <dbReference type="EMBL" id="CAG8954257.1"/>
    </source>
</evidence>
<feature type="region of interest" description="Disordered" evidence="4">
    <location>
        <begin position="94"/>
        <end position="135"/>
    </location>
</feature>
<dbReference type="CDD" id="cd12148">
    <property type="entry name" value="fungal_TF_MHR"/>
    <property type="match status" value="1"/>
</dbReference>
<feature type="compositionally biased region" description="Polar residues" evidence="4">
    <location>
        <begin position="9"/>
        <end position="27"/>
    </location>
</feature>
<dbReference type="InterPro" id="IPR001138">
    <property type="entry name" value="Zn2Cys6_DnaBD"/>
</dbReference>
<dbReference type="PROSITE" id="PS50048">
    <property type="entry name" value="ZN2_CY6_FUNGAL_2"/>
    <property type="match status" value="1"/>
</dbReference>
<proteinExistence type="predicted"/>
<gene>
    <name evidence="6" type="ORF">HYFRA_00005877</name>
</gene>
<evidence type="ECO:0000256" key="1">
    <source>
        <dbReference type="ARBA" id="ARBA00004123"/>
    </source>
</evidence>
<keyword evidence="2" id="KW-0479">Metal-binding</keyword>
<evidence type="ECO:0000256" key="2">
    <source>
        <dbReference type="ARBA" id="ARBA00022723"/>
    </source>
</evidence>
<dbReference type="GO" id="GO:0008270">
    <property type="term" value="F:zinc ion binding"/>
    <property type="evidence" value="ECO:0007669"/>
    <property type="project" value="InterPro"/>
</dbReference>
<comment type="subcellular location">
    <subcellularLocation>
        <location evidence="1">Nucleus</location>
    </subcellularLocation>
</comment>
<dbReference type="EMBL" id="CAJVRL010000056">
    <property type="protein sequence ID" value="CAG8954257.1"/>
    <property type="molecule type" value="Genomic_DNA"/>
</dbReference>
<feature type="compositionally biased region" description="Basic and acidic residues" evidence="4">
    <location>
        <begin position="110"/>
        <end position="128"/>
    </location>
</feature>
<name>A0A9N9KYD7_9HELO</name>
<evidence type="ECO:0000313" key="7">
    <source>
        <dbReference type="Proteomes" id="UP000696280"/>
    </source>
</evidence>
<evidence type="ECO:0000259" key="5">
    <source>
        <dbReference type="PROSITE" id="PS50048"/>
    </source>
</evidence>
<dbReference type="InterPro" id="IPR050613">
    <property type="entry name" value="Sec_Metabolite_Reg"/>
</dbReference>
<keyword evidence="7" id="KW-1185">Reference proteome</keyword>
<dbReference type="GO" id="GO:0003677">
    <property type="term" value="F:DNA binding"/>
    <property type="evidence" value="ECO:0007669"/>
    <property type="project" value="InterPro"/>
</dbReference>
<dbReference type="Pfam" id="PF00172">
    <property type="entry name" value="Zn_clus"/>
    <property type="match status" value="1"/>
</dbReference>
<feature type="compositionally biased region" description="Acidic residues" evidence="4">
    <location>
        <begin position="97"/>
        <end position="109"/>
    </location>
</feature>
<dbReference type="CDD" id="cd00067">
    <property type="entry name" value="GAL4"/>
    <property type="match status" value="1"/>
</dbReference>
<dbReference type="AlphaFoldDB" id="A0A9N9KYD7"/>
<dbReference type="InterPro" id="IPR036864">
    <property type="entry name" value="Zn2-C6_fun-type_DNA-bd_sf"/>
</dbReference>
<dbReference type="InterPro" id="IPR007219">
    <property type="entry name" value="XnlR_reg_dom"/>
</dbReference>
<protein>
    <recommendedName>
        <fullName evidence="5">Zn(2)-C6 fungal-type domain-containing protein</fullName>
    </recommendedName>
</protein>
<organism evidence="6 7">
    <name type="scientific">Hymenoscyphus fraxineus</name>
    <dbReference type="NCBI Taxonomy" id="746836"/>
    <lineage>
        <taxon>Eukaryota</taxon>
        <taxon>Fungi</taxon>
        <taxon>Dikarya</taxon>
        <taxon>Ascomycota</taxon>
        <taxon>Pezizomycotina</taxon>
        <taxon>Leotiomycetes</taxon>
        <taxon>Helotiales</taxon>
        <taxon>Helotiaceae</taxon>
        <taxon>Hymenoscyphus</taxon>
    </lineage>
</organism>
<dbReference type="OrthoDB" id="2269373at2759"/>
<dbReference type="Proteomes" id="UP000696280">
    <property type="component" value="Unassembled WGS sequence"/>
</dbReference>
<comment type="caution">
    <text evidence="6">The sequence shown here is derived from an EMBL/GenBank/DDBJ whole genome shotgun (WGS) entry which is preliminary data.</text>
</comment>
<dbReference type="PANTHER" id="PTHR31001">
    <property type="entry name" value="UNCHARACTERIZED TRANSCRIPTIONAL REGULATORY PROTEIN"/>
    <property type="match status" value="1"/>
</dbReference>
<keyword evidence="3" id="KW-0539">Nucleus</keyword>
<feature type="domain" description="Zn(2)-C6 fungal-type" evidence="5">
    <location>
        <begin position="32"/>
        <end position="60"/>
    </location>
</feature>
<dbReference type="PANTHER" id="PTHR31001:SF85">
    <property type="entry name" value="ZN(II)2CYS6 TRANSCRIPTION FACTOR (EUROFUNG)"/>
    <property type="match status" value="1"/>
</dbReference>
<dbReference type="GO" id="GO:0006351">
    <property type="term" value="P:DNA-templated transcription"/>
    <property type="evidence" value="ECO:0007669"/>
    <property type="project" value="InterPro"/>
</dbReference>
<sequence>MLSKAVLPASSSSTEPTLSAPSLPSKNTRGHSCVLCQRRKVRCDRQKPCSNCLKSRAECVPSAPPLPRRRQKKVTETDLLAKVRRYEHLLKNHGILTEEDDDAEEEGPGAEERRVERHEYKSSRENGRPPHQSMCISTKAPEAVTGALITNKGESHYVEKYASLMTQYKTMANVSSTLWENLREEIEDPRDTLNGSVCSDDETNENSIFPCAESFLVGHSPSPQMLTMQHPQPVHIFKLWQTFLVNVNPLVKMVHAPTMQQTILDASGDLKNISRPTECLMFAIYLLAVTSLATEDCESMFGDSRSNLIKKYSHATLQALINSKFLKSLNISTLQAFAFYLLAAQKFYDAHSMWVLTGSAVRISQRLGLHRDGSRYKMSPFDAEMRRRTWWQIVFLDSIASKFAGAGFPMWLTKFDTKIPLNISDSDLSPAMNDPPAAKDGATEMMFCALRFAVGQLVRDHVSQWRDAIGNPDMIGKKLKTVDAIEKTLNEKFIRYCDPSIPLHMLVDYTAKSVVCSLKIMARHPRQFPDKGASMSQADKDILFDLCLREVEIYNLSQSVQAIRGYSWHVQHYFQLDAFIHILSELGNRILGEEVERAWRIVQLAYEYHSDMITNTKNALFFATGNLCLKAWRKREEAGLATQGTYHTTPPPYISQLREQRSGSDLSLPSKVTRVEEAKSSTTQGLEYPTNISRLNNHTQPTNQYIGMIDTGYSDVEMPEITQDDWIYWNSIMDGDLPTHNHQDSQYFN</sequence>
<reference evidence="6" key="1">
    <citation type="submission" date="2021-07" db="EMBL/GenBank/DDBJ databases">
        <authorList>
            <person name="Durling M."/>
        </authorList>
    </citation>
    <scope>NUCLEOTIDE SEQUENCE</scope>
</reference>
<dbReference type="SUPFAM" id="SSF57701">
    <property type="entry name" value="Zn2/Cys6 DNA-binding domain"/>
    <property type="match status" value="1"/>
</dbReference>
<dbReference type="Pfam" id="PF04082">
    <property type="entry name" value="Fungal_trans"/>
    <property type="match status" value="1"/>
</dbReference>
<dbReference type="SMART" id="SM00066">
    <property type="entry name" value="GAL4"/>
    <property type="match status" value="1"/>
</dbReference>
<dbReference type="GO" id="GO:0005634">
    <property type="term" value="C:nucleus"/>
    <property type="evidence" value="ECO:0007669"/>
    <property type="project" value="UniProtKB-SubCell"/>
</dbReference>
<accession>A0A9N9KYD7</accession>
<feature type="region of interest" description="Disordered" evidence="4">
    <location>
        <begin position="1"/>
        <end position="29"/>
    </location>
</feature>
<evidence type="ECO:0000256" key="4">
    <source>
        <dbReference type="SAM" id="MobiDB-lite"/>
    </source>
</evidence>
<evidence type="ECO:0000256" key="3">
    <source>
        <dbReference type="ARBA" id="ARBA00023242"/>
    </source>
</evidence>